<comment type="catalytic activity">
    <reaction evidence="1">
        <text>a phosphate monoester + H2O = an alcohol + phosphate</text>
        <dbReference type="Rhea" id="RHEA:15017"/>
        <dbReference type="ChEBI" id="CHEBI:15377"/>
        <dbReference type="ChEBI" id="CHEBI:30879"/>
        <dbReference type="ChEBI" id="CHEBI:43474"/>
        <dbReference type="ChEBI" id="CHEBI:67140"/>
        <dbReference type="EC" id="3.1.3.2"/>
    </reaction>
</comment>
<gene>
    <name evidence="8" type="ORF">HPBE_LOCUS3521</name>
</gene>
<dbReference type="WBParaSite" id="HPBE_0000352001-mRNA-1">
    <property type="protein sequence ID" value="HPBE_0000352001-mRNA-1"/>
    <property type="gene ID" value="HPBE_0000352001"/>
</dbReference>
<proteinExistence type="inferred from homology"/>
<keyword evidence="6" id="KW-1015">Disulfide bond</keyword>
<dbReference type="CDD" id="cd07061">
    <property type="entry name" value="HP_HAP_like"/>
    <property type="match status" value="1"/>
</dbReference>
<evidence type="ECO:0000256" key="7">
    <source>
        <dbReference type="ARBA" id="ARBA00023180"/>
    </source>
</evidence>
<protein>
    <recommendedName>
        <fullName evidence="3">acid phosphatase</fullName>
        <ecNumber evidence="3">3.1.3.2</ecNumber>
    </recommendedName>
</protein>
<evidence type="ECO:0000256" key="5">
    <source>
        <dbReference type="ARBA" id="ARBA00022801"/>
    </source>
</evidence>
<dbReference type="Gene3D" id="3.40.50.1240">
    <property type="entry name" value="Phosphoglycerate mutase-like"/>
    <property type="match status" value="1"/>
</dbReference>
<evidence type="ECO:0000313" key="8">
    <source>
        <dbReference type="EMBL" id="VDO36386.1"/>
    </source>
</evidence>
<dbReference type="Pfam" id="PF00328">
    <property type="entry name" value="His_Phos_2"/>
    <property type="match status" value="1"/>
</dbReference>
<evidence type="ECO:0000256" key="6">
    <source>
        <dbReference type="ARBA" id="ARBA00023157"/>
    </source>
</evidence>
<dbReference type="EC" id="3.1.3.2" evidence="3"/>
<dbReference type="PANTHER" id="PTHR11567">
    <property type="entry name" value="ACID PHOSPHATASE-RELATED"/>
    <property type="match status" value="1"/>
</dbReference>
<comment type="similarity">
    <text evidence="2">Belongs to the histidine acid phosphatase family.</text>
</comment>
<dbReference type="InterPro" id="IPR050645">
    <property type="entry name" value="Histidine_acid_phosphatase"/>
</dbReference>
<dbReference type="SUPFAM" id="SSF53254">
    <property type="entry name" value="Phosphoglycerate mutase-like"/>
    <property type="match status" value="1"/>
</dbReference>
<evidence type="ECO:0000256" key="4">
    <source>
        <dbReference type="ARBA" id="ARBA00022729"/>
    </source>
</evidence>
<dbReference type="GO" id="GO:0003993">
    <property type="term" value="F:acid phosphatase activity"/>
    <property type="evidence" value="ECO:0007669"/>
    <property type="project" value="UniProtKB-EC"/>
</dbReference>
<dbReference type="InterPro" id="IPR000560">
    <property type="entry name" value="His_Pase_clade-2"/>
</dbReference>
<evidence type="ECO:0000256" key="2">
    <source>
        <dbReference type="ARBA" id="ARBA00005375"/>
    </source>
</evidence>
<organism evidence="9 10">
    <name type="scientific">Heligmosomoides polygyrus</name>
    <name type="common">Parasitic roundworm</name>
    <dbReference type="NCBI Taxonomy" id="6339"/>
    <lineage>
        <taxon>Eukaryota</taxon>
        <taxon>Metazoa</taxon>
        <taxon>Ecdysozoa</taxon>
        <taxon>Nematoda</taxon>
        <taxon>Chromadorea</taxon>
        <taxon>Rhabditida</taxon>
        <taxon>Rhabditina</taxon>
        <taxon>Rhabditomorpha</taxon>
        <taxon>Strongyloidea</taxon>
        <taxon>Heligmosomidae</taxon>
        <taxon>Heligmosomoides</taxon>
    </lineage>
</organism>
<keyword evidence="4" id="KW-0732">Signal</keyword>
<evidence type="ECO:0000313" key="9">
    <source>
        <dbReference type="Proteomes" id="UP000050761"/>
    </source>
</evidence>
<reference evidence="10" key="2">
    <citation type="submission" date="2019-09" db="UniProtKB">
        <authorList>
            <consortium name="WormBaseParasite"/>
        </authorList>
    </citation>
    <scope>IDENTIFICATION</scope>
</reference>
<sequence length="128" mass="14584">MKQHFEFGKFLRKVYVDDMKFLSPRYSSKEIYIRSTDKNRTIISAMSNILGMYGKNDGINIPGEDYPKDSEWPAGFVPVAIHSVEEHIDFVCAVFSSYRVVKSVGLPIPAFVKMQQIPEIAIQHKVAV</sequence>
<reference evidence="8 9" key="1">
    <citation type="submission" date="2018-11" db="EMBL/GenBank/DDBJ databases">
        <authorList>
            <consortium name="Pathogen Informatics"/>
        </authorList>
    </citation>
    <scope>NUCLEOTIDE SEQUENCE [LARGE SCALE GENOMIC DNA]</scope>
</reference>
<dbReference type="OrthoDB" id="258392at2759"/>
<keyword evidence="9" id="KW-1185">Reference proteome</keyword>
<keyword evidence="7" id="KW-0325">Glycoprotein</keyword>
<evidence type="ECO:0000313" key="10">
    <source>
        <dbReference type="WBParaSite" id="HPBE_0000352001-mRNA-1"/>
    </source>
</evidence>
<evidence type="ECO:0000256" key="3">
    <source>
        <dbReference type="ARBA" id="ARBA00012646"/>
    </source>
</evidence>
<dbReference type="PANTHER" id="PTHR11567:SF211">
    <property type="entry name" value="PROSTATIC ACID PHOSPHATASE"/>
    <property type="match status" value="1"/>
</dbReference>
<accession>A0A3P7UNC8</accession>
<accession>A0A183FBH8</accession>
<dbReference type="AlphaFoldDB" id="A0A183FBH8"/>
<name>A0A183FBH8_HELPZ</name>
<dbReference type="InterPro" id="IPR029033">
    <property type="entry name" value="His_PPase_superfam"/>
</dbReference>
<dbReference type="Proteomes" id="UP000050761">
    <property type="component" value="Unassembled WGS sequence"/>
</dbReference>
<dbReference type="EMBL" id="UZAH01009932">
    <property type="protein sequence ID" value="VDO36386.1"/>
    <property type="molecule type" value="Genomic_DNA"/>
</dbReference>
<keyword evidence="5" id="KW-0378">Hydrolase</keyword>
<evidence type="ECO:0000256" key="1">
    <source>
        <dbReference type="ARBA" id="ARBA00000032"/>
    </source>
</evidence>